<dbReference type="Gene3D" id="3.50.50.60">
    <property type="entry name" value="FAD/NAD(P)-binding domain"/>
    <property type="match status" value="1"/>
</dbReference>
<dbReference type="EMBL" id="BNJF01000001">
    <property type="protein sequence ID" value="GHO45316.1"/>
    <property type="molecule type" value="Genomic_DNA"/>
</dbReference>
<name>A0A8J3I0E9_9CHLR</name>
<dbReference type="PANTHER" id="PTHR42841">
    <property type="entry name" value="AMINE OXIDASE"/>
    <property type="match status" value="1"/>
</dbReference>
<dbReference type="AlphaFoldDB" id="A0A8J3I0E9"/>
<feature type="domain" description="Amine oxidase" evidence="1">
    <location>
        <begin position="9"/>
        <end position="420"/>
    </location>
</feature>
<keyword evidence="3" id="KW-1185">Reference proteome</keyword>
<gene>
    <name evidence="2" type="ORF">KSX_34790</name>
</gene>
<comment type="caution">
    <text evidence="2">The sequence shown here is derived from an EMBL/GenBank/DDBJ whole genome shotgun (WGS) entry which is preliminary data.</text>
</comment>
<reference evidence="2" key="1">
    <citation type="submission" date="2020-10" db="EMBL/GenBank/DDBJ databases">
        <title>Taxonomic study of unclassified bacteria belonging to the class Ktedonobacteria.</title>
        <authorList>
            <person name="Yabe S."/>
            <person name="Wang C.M."/>
            <person name="Zheng Y."/>
            <person name="Sakai Y."/>
            <person name="Cavaletti L."/>
            <person name="Monciardini P."/>
            <person name="Donadio S."/>
        </authorList>
    </citation>
    <scope>NUCLEOTIDE SEQUENCE</scope>
    <source>
        <strain evidence="2">SOSP1-1</strain>
    </source>
</reference>
<proteinExistence type="predicted"/>
<organism evidence="2 3">
    <name type="scientific">Ktedonospora formicarum</name>
    <dbReference type="NCBI Taxonomy" id="2778364"/>
    <lineage>
        <taxon>Bacteria</taxon>
        <taxon>Bacillati</taxon>
        <taxon>Chloroflexota</taxon>
        <taxon>Ktedonobacteria</taxon>
        <taxon>Ktedonobacterales</taxon>
        <taxon>Ktedonobacteraceae</taxon>
        <taxon>Ktedonospora</taxon>
    </lineage>
</organism>
<protein>
    <submittedName>
        <fullName evidence="2">Amine oxidase</fullName>
    </submittedName>
</protein>
<dbReference type="Proteomes" id="UP000612362">
    <property type="component" value="Unassembled WGS sequence"/>
</dbReference>
<evidence type="ECO:0000259" key="1">
    <source>
        <dbReference type="Pfam" id="PF01593"/>
    </source>
</evidence>
<dbReference type="InterPro" id="IPR002937">
    <property type="entry name" value="Amino_oxidase"/>
</dbReference>
<evidence type="ECO:0000313" key="3">
    <source>
        <dbReference type="Proteomes" id="UP000612362"/>
    </source>
</evidence>
<dbReference type="Pfam" id="PF01593">
    <property type="entry name" value="Amino_oxidase"/>
    <property type="match status" value="1"/>
</dbReference>
<sequence>MILIVGAGLAGLTCAKKLVESGQEVLVLEAADQVGGRVRTDYHEEGYRLDRGFQVLFTAYAAASRHLDYGRLKQRKFEPGAILVKNGKRYEISDPLRDTRALLPGLFNPLISATDKARILYLRNKLAKQSTSAIFAGEDQPDGLDESTEAYLQRQGFSEKFIENFARPFYGGIFLDRSLSTSARLFQFTFKMLSQGEIILPAEGMQRIPEQLAASLPRQSIRYNARVEDLLISHNHVHGVRLANGEEIHAEQVVIATSSQVAARWVKTPLPTQAVGSVCVYFAGNERLYPQRKILLNANPDAYVNNAVLLTNIAPTYAPPRKHLLSATILGNPAEDDETLAQRCREEIATWFPERDLKHWQLMAIYRIPFSQFHQPPGIYDTLPGNRTETEGLYLAGEYTKSSSIQGAMHSGEYAAQEILKAPATVPAH</sequence>
<dbReference type="SUPFAM" id="SSF51905">
    <property type="entry name" value="FAD/NAD(P)-binding domain"/>
    <property type="match status" value="1"/>
</dbReference>
<dbReference type="RefSeq" id="WP_220194660.1">
    <property type="nucleotide sequence ID" value="NZ_BNJF01000001.1"/>
</dbReference>
<dbReference type="GO" id="GO:0016491">
    <property type="term" value="F:oxidoreductase activity"/>
    <property type="evidence" value="ECO:0007669"/>
    <property type="project" value="InterPro"/>
</dbReference>
<evidence type="ECO:0000313" key="2">
    <source>
        <dbReference type="EMBL" id="GHO45316.1"/>
    </source>
</evidence>
<dbReference type="InterPro" id="IPR036188">
    <property type="entry name" value="FAD/NAD-bd_sf"/>
</dbReference>
<accession>A0A8J3I0E9</accession>